<dbReference type="AlphaFoldDB" id="A0AAP6H8Y6"/>
<evidence type="ECO:0000313" key="1">
    <source>
        <dbReference type="EMBL" id="MDY3512195.1"/>
    </source>
</evidence>
<dbReference type="RefSeq" id="WP_253037421.1">
    <property type="nucleotide sequence ID" value="NZ_CP168322.1"/>
</dbReference>
<gene>
    <name evidence="1" type="ORF">PG303_03060</name>
</gene>
<accession>A0AAP6H8Y6</accession>
<proteinExistence type="predicted"/>
<evidence type="ECO:0000313" key="2">
    <source>
        <dbReference type="Proteomes" id="UP001284033"/>
    </source>
</evidence>
<protein>
    <submittedName>
        <fullName evidence="1">Uncharacterized protein</fullName>
    </submittedName>
</protein>
<dbReference type="EMBL" id="JAQZHK010000002">
    <property type="protein sequence ID" value="MDY3512195.1"/>
    <property type="molecule type" value="Genomic_DNA"/>
</dbReference>
<dbReference type="Proteomes" id="UP001284033">
    <property type="component" value="Unassembled WGS sequence"/>
</dbReference>
<comment type="caution">
    <text evidence="1">The sequence shown here is derived from an EMBL/GenBank/DDBJ whole genome shotgun (WGS) entry which is preliminary data.</text>
</comment>
<organism evidence="1 2">
    <name type="scientific">Riemerella anatipestifer</name>
    <name type="common">Moraxella anatipestifer</name>
    <dbReference type="NCBI Taxonomy" id="34085"/>
    <lineage>
        <taxon>Bacteria</taxon>
        <taxon>Pseudomonadati</taxon>
        <taxon>Bacteroidota</taxon>
        <taxon>Flavobacteriia</taxon>
        <taxon>Flavobacteriales</taxon>
        <taxon>Weeksellaceae</taxon>
        <taxon>Riemerella</taxon>
    </lineage>
</organism>
<reference evidence="1" key="1">
    <citation type="submission" date="2023-01" db="EMBL/GenBank/DDBJ databases">
        <title>Genome-based studies on antimicrobial resistance profiles of Riemerella anatipestifer in China, 1994 to 2021.</title>
        <authorList>
            <person name="Yang Z."/>
            <person name="Zhu D."/>
        </authorList>
    </citation>
    <scope>NUCLEOTIDE SEQUENCE</scope>
    <source>
        <strain evidence="1">RCAD1218</strain>
    </source>
</reference>
<sequence>MSKNLPTIKDRILYFAEKEEVSKQEFFRKTDLKYSNFTGKSKESDLNSQSVAKILLTYRELNPMWLLVGEGEMKKNSGQNVRIEGQNKNLNNINGSSNVTISQNDISEIIEIQREMNNIIKTTQSQLSESQQQVSSLIEILKNK</sequence>
<name>A0AAP6H8Y6_RIEAN</name>